<dbReference type="InterPro" id="IPR008048">
    <property type="entry name" value="MCM5"/>
</dbReference>
<dbReference type="InterPro" id="IPR001680">
    <property type="entry name" value="WD40_rpt"/>
</dbReference>
<dbReference type="Pfam" id="PF21933">
    <property type="entry name" value="MCM5_C"/>
    <property type="match status" value="1"/>
</dbReference>
<keyword evidence="9" id="KW-0347">Helicase</keyword>
<evidence type="ECO:0000256" key="8">
    <source>
        <dbReference type="ARBA" id="ARBA00022801"/>
    </source>
</evidence>
<keyword evidence="4 15" id="KW-0853">WD repeat</keyword>
<evidence type="ECO:0000256" key="1">
    <source>
        <dbReference type="ARBA" id="ARBA00004123"/>
    </source>
</evidence>
<evidence type="ECO:0000256" key="6">
    <source>
        <dbReference type="ARBA" id="ARBA00022737"/>
    </source>
</evidence>
<comment type="similarity">
    <text evidence="2 16">Belongs to the MCM family.</text>
</comment>
<dbReference type="SUPFAM" id="SSF52540">
    <property type="entry name" value="P-loop containing nucleoside triphosphate hydrolases"/>
    <property type="match status" value="1"/>
</dbReference>
<dbReference type="GO" id="GO:0071162">
    <property type="term" value="C:CMG complex"/>
    <property type="evidence" value="ECO:0007669"/>
    <property type="project" value="UniProtKB-ARBA"/>
</dbReference>
<dbReference type="InterPro" id="IPR031327">
    <property type="entry name" value="MCM"/>
</dbReference>
<dbReference type="InterPro" id="IPR001208">
    <property type="entry name" value="MCM_dom"/>
</dbReference>
<dbReference type="Pfam" id="PF14551">
    <property type="entry name" value="MCM_N"/>
    <property type="match status" value="1"/>
</dbReference>
<dbReference type="InterPro" id="IPR041562">
    <property type="entry name" value="MCM_lid"/>
</dbReference>
<feature type="domain" description="MCM C-terminal AAA(+) ATPase" evidence="17">
    <location>
        <begin position="328"/>
        <end position="533"/>
    </location>
</feature>
<dbReference type="Pfam" id="PF00493">
    <property type="entry name" value="MCM"/>
    <property type="match status" value="1"/>
</dbReference>
<dbReference type="Gene3D" id="2.20.28.10">
    <property type="match status" value="1"/>
</dbReference>
<dbReference type="Proteomes" id="UP000475862">
    <property type="component" value="Unassembled WGS sequence"/>
</dbReference>
<evidence type="ECO:0000313" key="18">
    <source>
        <dbReference type="EMBL" id="KAE9541891.1"/>
    </source>
</evidence>
<dbReference type="GO" id="GO:0005524">
    <property type="term" value="F:ATP binding"/>
    <property type="evidence" value="ECO:0007669"/>
    <property type="project" value="UniProtKB-KW"/>
</dbReference>
<dbReference type="SUPFAM" id="SSF50978">
    <property type="entry name" value="WD40 repeat-like"/>
    <property type="match status" value="1"/>
</dbReference>
<evidence type="ECO:0000256" key="9">
    <source>
        <dbReference type="ARBA" id="ARBA00022806"/>
    </source>
</evidence>
<dbReference type="Gene3D" id="2.130.10.10">
    <property type="entry name" value="YVTN repeat-like/Quinoprotein amine dehydrogenase"/>
    <property type="match status" value="1"/>
</dbReference>
<evidence type="ECO:0000256" key="14">
    <source>
        <dbReference type="ARBA" id="ARBA00048432"/>
    </source>
</evidence>
<reference evidence="18 19" key="1">
    <citation type="submission" date="2019-08" db="EMBL/GenBank/DDBJ databases">
        <title>The genome of the soybean aphid Biotype 1, its phylome, world population structure and adaptation to the North American continent.</title>
        <authorList>
            <person name="Giordano R."/>
            <person name="Donthu R.K."/>
            <person name="Hernandez A.G."/>
            <person name="Wright C.L."/>
            <person name="Zimin A.V."/>
        </authorList>
    </citation>
    <scope>NUCLEOTIDE SEQUENCE [LARGE SCALE GENOMIC DNA]</scope>
    <source>
        <tissue evidence="18">Whole aphids</tissue>
    </source>
</reference>
<name>A0A6G0TZZ1_APHGL</name>
<dbReference type="Pfam" id="PF17207">
    <property type="entry name" value="MCM_OB"/>
    <property type="match status" value="1"/>
</dbReference>
<dbReference type="InterPro" id="IPR015943">
    <property type="entry name" value="WD40/YVTN_repeat-like_dom_sf"/>
</dbReference>
<dbReference type="GO" id="GO:0016787">
    <property type="term" value="F:hydrolase activity"/>
    <property type="evidence" value="ECO:0007669"/>
    <property type="project" value="UniProtKB-KW"/>
</dbReference>
<keyword evidence="13" id="KW-0131">Cell cycle</keyword>
<dbReference type="InterPro" id="IPR012340">
    <property type="entry name" value="NA-bd_OB-fold"/>
</dbReference>
<dbReference type="InterPro" id="IPR018525">
    <property type="entry name" value="MCM_CS"/>
</dbReference>
<dbReference type="GO" id="GO:0003697">
    <property type="term" value="F:single-stranded DNA binding"/>
    <property type="evidence" value="ECO:0007669"/>
    <property type="project" value="TreeGrafter"/>
</dbReference>
<protein>
    <recommendedName>
        <fullName evidence="3">DNA helicase</fullName>
        <ecNumber evidence="3">3.6.4.12</ecNumber>
    </recommendedName>
</protein>
<evidence type="ECO:0000256" key="4">
    <source>
        <dbReference type="ARBA" id="ARBA00022574"/>
    </source>
</evidence>
<evidence type="ECO:0000256" key="15">
    <source>
        <dbReference type="PROSITE-ProRule" id="PRU00221"/>
    </source>
</evidence>
<dbReference type="GO" id="GO:0003688">
    <property type="term" value="F:DNA replication origin binding"/>
    <property type="evidence" value="ECO:0007669"/>
    <property type="project" value="InterPro"/>
</dbReference>
<comment type="subcellular location">
    <subcellularLocation>
        <location evidence="1">Nucleus</location>
    </subcellularLocation>
</comment>
<dbReference type="GO" id="GO:0042555">
    <property type="term" value="C:MCM complex"/>
    <property type="evidence" value="ECO:0007669"/>
    <property type="project" value="InterPro"/>
</dbReference>
<evidence type="ECO:0000256" key="11">
    <source>
        <dbReference type="ARBA" id="ARBA00023125"/>
    </source>
</evidence>
<dbReference type="SMART" id="SM00350">
    <property type="entry name" value="MCM"/>
    <property type="match status" value="1"/>
</dbReference>
<keyword evidence="8" id="KW-0378">Hydrolase</keyword>
<dbReference type="FunFam" id="3.40.50.300:FF:000241">
    <property type="entry name" value="DNA helicase"/>
    <property type="match status" value="1"/>
</dbReference>
<dbReference type="Gene3D" id="3.30.1640.10">
    <property type="entry name" value="mini-chromosome maintenance (MCM) complex, chain A, domain 1"/>
    <property type="match status" value="1"/>
</dbReference>
<dbReference type="CDD" id="cd17756">
    <property type="entry name" value="MCM5"/>
    <property type="match status" value="1"/>
</dbReference>
<dbReference type="PROSITE" id="PS00678">
    <property type="entry name" value="WD_REPEATS_1"/>
    <property type="match status" value="1"/>
</dbReference>
<dbReference type="FunFam" id="3.30.1640.10:FF:000006">
    <property type="entry name" value="DNA helicase"/>
    <property type="match status" value="1"/>
</dbReference>
<dbReference type="Gene3D" id="2.40.50.140">
    <property type="entry name" value="Nucleic acid-binding proteins"/>
    <property type="match status" value="1"/>
</dbReference>
<keyword evidence="19" id="KW-1185">Reference proteome</keyword>
<dbReference type="InterPro" id="IPR054125">
    <property type="entry name" value="MCM5_C"/>
</dbReference>
<dbReference type="SUPFAM" id="SSF50249">
    <property type="entry name" value="Nucleic acid-binding proteins"/>
    <property type="match status" value="1"/>
</dbReference>
<evidence type="ECO:0000256" key="16">
    <source>
        <dbReference type="RuleBase" id="RU004070"/>
    </source>
</evidence>
<evidence type="ECO:0000256" key="10">
    <source>
        <dbReference type="ARBA" id="ARBA00022840"/>
    </source>
</evidence>
<dbReference type="PANTHER" id="PTHR11630:SF42">
    <property type="entry name" value="DNA REPLICATION LICENSING FACTOR MCM5"/>
    <property type="match status" value="1"/>
</dbReference>
<dbReference type="InterPro" id="IPR027417">
    <property type="entry name" value="P-loop_NTPase"/>
</dbReference>
<dbReference type="PROSITE" id="PS50082">
    <property type="entry name" value="WD_REPEATS_2"/>
    <property type="match status" value="1"/>
</dbReference>
<dbReference type="InterPro" id="IPR036322">
    <property type="entry name" value="WD40_repeat_dom_sf"/>
</dbReference>
<sequence>MEGFDTPGIFFSDTFGDDDNLSSSLLNTRSIKKSFKDFLKTYNEENFNYKYRDTLKRNCNLGQYWMEINVEDLAGFDENLADKLYKQPVEYLPAFEEAATELAQELLASDNLEGIEHIQILLSTNSLASSLRSIKSESVSRLVKIPGIIVSASSIRAKATQITLQCRSCRNVVPHLPVKPGMDGYILPRKCTTEQAGRPQCPLDPYFIIPDKCKCVDSQILKLQELSDSTPQGEMPRHVQLYCDRYLCERVVPGNRVMVVGVYSIKKVKTSKKQKLTENSRTVVGVRAPYLRVLGFQMDDQVGGFTTSIPTSVEDEELFRKLSSSPDIYDRIAKSIAPSIFGFSDIKKAIACLLFGGSRKRLPDGLTRRGDINLLLLGDPGTAKSQLLKFVQQVSPIGVYTSGKGSSAAGLTASVTRDPTSHNFVVEGGAMVLADSGVVCIDEFDKMREGDRVAIHEAMEQQTISIAKAGITTTLNSRCSVMAAANSVFGRWDDSKGEDNIDFMPTILSRFDMIFIIKDEHNQNRDMILAKHIMNVHLMNGQAKQEVEGELPLATIKKFLNYCRQRCGPRLSEDAGEKLKSRYVIMRTGCHELESEKKLAIPITVRQLEAIIRIAESLAKMQLQPFATDSHVDEALRLFQVSTLSAATSGCLSGVEGFSTEEDTETLQRIEKQLKRRFPIGSQVSEFSIIQDFLRQKYPQRAIDKVIYLMIRRGEIQHIMQLCFKKNSHILKMSMNSMNCSVELFASYDTIYPADTVEWCPIPEYNNILVCGTYKLNEADKSKTGTINLFSLDNQNKIKLIQSIPENAVLDLKWNPFIVSGQILLAAALSGNHISIYRLDEKDDDLSLSLFTSFDVPKTNGESHMSLSIAWSSLYENGSQSIAFSDSCGYVTLVNLNDQLIRSFKAHNFESWIVTYNYCEPNILYTGGDDCKFKCYDQRLQFDKPIFENKEHEQGVTTCSSNKIRKNIIVTGSYDEIIRLWDIRNMKHSYNNVKVDGGVWRLKWEPNKEEYLLSASMFNAAHIIDTTLDVLNICQSFGEKSNRLYYGADWCYRNNTLLEHDTKSKNKKIISTCSFYDHRLDLFFVNMKL</sequence>
<dbReference type="GO" id="GO:0017116">
    <property type="term" value="F:single-stranded DNA helicase activity"/>
    <property type="evidence" value="ECO:0007669"/>
    <property type="project" value="TreeGrafter"/>
</dbReference>
<dbReference type="Pfam" id="PF17855">
    <property type="entry name" value="MCM_lid"/>
    <property type="match status" value="1"/>
</dbReference>
<dbReference type="Gene3D" id="3.40.50.300">
    <property type="entry name" value="P-loop containing nucleotide triphosphate hydrolases"/>
    <property type="match status" value="1"/>
</dbReference>
<evidence type="ECO:0000256" key="5">
    <source>
        <dbReference type="ARBA" id="ARBA00022705"/>
    </source>
</evidence>
<keyword evidence="10 16" id="KW-0067">ATP-binding</keyword>
<dbReference type="GO" id="GO:0043138">
    <property type="term" value="F:3'-5' DNA helicase activity"/>
    <property type="evidence" value="ECO:0007669"/>
    <property type="project" value="TreeGrafter"/>
</dbReference>
<comment type="caution">
    <text evidence="18">The sequence shown here is derived from an EMBL/GenBank/DDBJ whole genome shotgun (WGS) entry which is preliminary data.</text>
</comment>
<dbReference type="PROSITE" id="PS50051">
    <property type="entry name" value="MCM_2"/>
    <property type="match status" value="1"/>
</dbReference>
<comment type="catalytic activity">
    <reaction evidence="14">
        <text>ATP + H2O = ADP + phosphate + H(+)</text>
        <dbReference type="Rhea" id="RHEA:13065"/>
        <dbReference type="ChEBI" id="CHEBI:15377"/>
        <dbReference type="ChEBI" id="CHEBI:15378"/>
        <dbReference type="ChEBI" id="CHEBI:30616"/>
        <dbReference type="ChEBI" id="CHEBI:43474"/>
        <dbReference type="ChEBI" id="CHEBI:456216"/>
        <dbReference type="EC" id="3.6.4.12"/>
    </reaction>
    <physiologicalReaction direction="left-to-right" evidence="14">
        <dbReference type="Rhea" id="RHEA:13066"/>
    </physiologicalReaction>
</comment>
<dbReference type="GO" id="GO:0006270">
    <property type="term" value="P:DNA replication initiation"/>
    <property type="evidence" value="ECO:0007669"/>
    <property type="project" value="InterPro"/>
</dbReference>
<keyword evidence="12" id="KW-0539">Nucleus</keyword>
<keyword evidence="5" id="KW-0235">DNA replication</keyword>
<evidence type="ECO:0000259" key="17">
    <source>
        <dbReference type="PROSITE" id="PS50051"/>
    </source>
</evidence>
<dbReference type="InterPro" id="IPR027925">
    <property type="entry name" value="MCM_N"/>
</dbReference>
<dbReference type="InterPro" id="IPR019775">
    <property type="entry name" value="WD40_repeat_CS"/>
</dbReference>
<dbReference type="PROSITE" id="PS00847">
    <property type="entry name" value="MCM_1"/>
    <property type="match status" value="1"/>
</dbReference>
<dbReference type="GO" id="GO:0000727">
    <property type="term" value="P:double-strand break repair via break-induced replication"/>
    <property type="evidence" value="ECO:0007669"/>
    <property type="project" value="TreeGrafter"/>
</dbReference>
<dbReference type="EC" id="3.6.4.12" evidence="3"/>
<dbReference type="InterPro" id="IPR033762">
    <property type="entry name" value="MCM_OB"/>
</dbReference>
<evidence type="ECO:0000256" key="12">
    <source>
        <dbReference type="ARBA" id="ARBA00023242"/>
    </source>
</evidence>
<organism evidence="18 19">
    <name type="scientific">Aphis glycines</name>
    <name type="common">Soybean aphid</name>
    <dbReference type="NCBI Taxonomy" id="307491"/>
    <lineage>
        <taxon>Eukaryota</taxon>
        <taxon>Metazoa</taxon>
        <taxon>Ecdysozoa</taxon>
        <taxon>Arthropoda</taxon>
        <taxon>Hexapoda</taxon>
        <taxon>Insecta</taxon>
        <taxon>Pterygota</taxon>
        <taxon>Neoptera</taxon>
        <taxon>Paraneoptera</taxon>
        <taxon>Hemiptera</taxon>
        <taxon>Sternorrhyncha</taxon>
        <taxon>Aphidomorpha</taxon>
        <taxon>Aphidoidea</taxon>
        <taxon>Aphididae</taxon>
        <taxon>Aphidini</taxon>
        <taxon>Aphis</taxon>
        <taxon>Aphis</taxon>
    </lineage>
</organism>
<dbReference type="PRINTS" id="PR01657">
    <property type="entry name" value="MCMFAMILY"/>
</dbReference>
<dbReference type="PANTHER" id="PTHR11630">
    <property type="entry name" value="DNA REPLICATION LICENSING FACTOR MCM FAMILY MEMBER"/>
    <property type="match status" value="1"/>
</dbReference>
<gene>
    <name evidence="18" type="ORF">AGLY_003882</name>
</gene>
<evidence type="ECO:0000256" key="2">
    <source>
        <dbReference type="ARBA" id="ARBA00008010"/>
    </source>
</evidence>
<keyword evidence="7 16" id="KW-0547">Nucleotide-binding</keyword>
<dbReference type="PRINTS" id="PR01661">
    <property type="entry name" value="MCMPROTEIN5"/>
</dbReference>
<proteinExistence type="inferred from homology"/>
<dbReference type="FunFam" id="2.20.28.10:FF:000005">
    <property type="entry name" value="DNA helicase"/>
    <property type="match status" value="1"/>
</dbReference>
<dbReference type="Pfam" id="PF00400">
    <property type="entry name" value="WD40"/>
    <property type="match status" value="1"/>
</dbReference>
<evidence type="ECO:0000256" key="7">
    <source>
        <dbReference type="ARBA" id="ARBA00022741"/>
    </source>
</evidence>
<dbReference type="OrthoDB" id="10036721at2759"/>
<keyword evidence="6" id="KW-0677">Repeat</keyword>
<keyword evidence="11 16" id="KW-0238">DNA-binding</keyword>
<dbReference type="SMART" id="SM00320">
    <property type="entry name" value="WD40"/>
    <property type="match status" value="3"/>
</dbReference>
<feature type="repeat" description="WD" evidence="15">
    <location>
        <begin position="949"/>
        <end position="991"/>
    </location>
</feature>
<accession>A0A6G0TZZ1</accession>
<evidence type="ECO:0000256" key="13">
    <source>
        <dbReference type="ARBA" id="ARBA00023306"/>
    </source>
</evidence>
<dbReference type="AlphaFoldDB" id="A0A6G0TZZ1"/>
<dbReference type="EMBL" id="VYZN01000012">
    <property type="protein sequence ID" value="KAE9541891.1"/>
    <property type="molecule type" value="Genomic_DNA"/>
</dbReference>
<evidence type="ECO:0000313" key="19">
    <source>
        <dbReference type="Proteomes" id="UP000475862"/>
    </source>
</evidence>
<evidence type="ECO:0000256" key="3">
    <source>
        <dbReference type="ARBA" id="ARBA00012551"/>
    </source>
</evidence>